<accession>A0A453B6E2</accession>
<proteinExistence type="predicted"/>
<evidence type="ECO:0000313" key="1">
    <source>
        <dbReference type="EnsemblPlants" id="AET2Gv20384400.15"/>
    </source>
</evidence>
<reference evidence="2" key="2">
    <citation type="journal article" date="2017" name="Nat. Plants">
        <title>The Aegilops tauschii genome reveals multiple impacts of transposons.</title>
        <authorList>
            <person name="Zhao G."/>
            <person name="Zou C."/>
            <person name="Li K."/>
            <person name="Wang K."/>
            <person name="Li T."/>
            <person name="Gao L."/>
            <person name="Zhang X."/>
            <person name="Wang H."/>
            <person name="Yang Z."/>
            <person name="Liu X."/>
            <person name="Jiang W."/>
            <person name="Mao L."/>
            <person name="Kong X."/>
            <person name="Jiao Y."/>
            <person name="Jia J."/>
        </authorList>
    </citation>
    <scope>NUCLEOTIDE SEQUENCE [LARGE SCALE GENOMIC DNA]</scope>
    <source>
        <strain evidence="2">cv. AL8/78</strain>
    </source>
</reference>
<evidence type="ECO:0000313" key="2">
    <source>
        <dbReference type="Proteomes" id="UP000015105"/>
    </source>
</evidence>
<reference evidence="1" key="4">
    <citation type="submission" date="2019-03" db="UniProtKB">
        <authorList>
            <consortium name="EnsemblPlants"/>
        </authorList>
    </citation>
    <scope>IDENTIFICATION</scope>
</reference>
<dbReference type="AlphaFoldDB" id="A0A453B6E2"/>
<sequence>MQEHYPPRLQCLFVFIIRRRLQDRHNPNCFPSEAQGTSVFFSDDPRYPCQCCRGHACHQKTRCSEIHRLVCPLCIV</sequence>
<name>A0A453B6E2_AEGTS</name>
<reference evidence="2" key="1">
    <citation type="journal article" date="2014" name="Science">
        <title>Ancient hybridizations among the ancestral genomes of bread wheat.</title>
        <authorList>
            <consortium name="International Wheat Genome Sequencing Consortium,"/>
            <person name="Marcussen T."/>
            <person name="Sandve S.R."/>
            <person name="Heier L."/>
            <person name="Spannagl M."/>
            <person name="Pfeifer M."/>
            <person name="Jakobsen K.S."/>
            <person name="Wulff B.B."/>
            <person name="Steuernagel B."/>
            <person name="Mayer K.F."/>
            <person name="Olsen O.A."/>
        </authorList>
    </citation>
    <scope>NUCLEOTIDE SEQUENCE [LARGE SCALE GENOMIC DNA]</scope>
    <source>
        <strain evidence="2">cv. AL8/78</strain>
    </source>
</reference>
<dbReference type="Gramene" id="AET2Gv20384400.15">
    <property type="protein sequence ID" value="AET2Gv20384400.15"/>
    <property type="gene ID" value="AET2Gv20384400"/>
</dbReference>
<dbReference type="Proteomes" id="UP000015105">
    <property type="component" value="Chromosome 2D"/>
</dbReference>
<dbReference type="EnsemblPlants" id="AET2Gv20384400.15">
    <property type="protein sequence ID" value="AET2Gv20384400.15"/>
    <property type="gene ID" value="AET2Gv20384400"/>
</dbReference>
<reference evidence="1" key="3">
    <citation type="journal article" date="2017" name="Nature">
        <title>Genome sequence of the progenitor of the wheat D genome Aegilops tauschii.</title>
        <authorList>
            <person name="Luo M.C."/>
            <person name="Gu Y.Q."/>
            <person name="Puiu D."/>
            <person name="Wang H."/>
            <person name="Twardziok S.O."/>
            <person name="Deal K.R."/>
            <person name="Huo N."/>
            <person name="Zhu T."/>
            <person name="Wang L."/>
            <person name="Wang Y."/>
            <person name="McGuire P.E."/>
            <person name="Liu S."/>
            <person name="Long H."/>
            <person name="Ramasamy R.K."/>
            <person name="Rodriguez J.C."/>
            <person name="Van S.L."/>
            <person name="Yuan L."/>
            <person name="Wang Z."/>
            <person name="Xia Z."/>
            <person name="Xiao L."/>
            <person name="Anderson O.D."/>
            <person name="Ouyang S."/>
            <person name="Liang Y."/>
            <person name="Zimin A.V."/>
            <person name="Pertea G."/>
            <person name="Qi P."/>
            <person name="Bennetzen J.L."/>
            <person name="Dai X."/>
            <person name="Dawson M.W."/>
            <person name="Muller H.G."/>
            <person name="Kugler K."/>
            <person name="Rivarola-Duarte L."/>
            <person name="Spannagl M."/>
            <person name="Mayer K.F.X."/>
            <person name="Lu F.H."/>
            <person name="Bevan M.W."/>
            <person name="Leroy P."/>
            <person name="Li P."/>
            <person name="You F.M."/>
            <person name="Sun Q."/>
            <person name="Liu Z."/>
            <person name="Lyons E."/>
            <person name="Wicker T."/>
            <person name="Salzberg S.L."/>
            <person name="Devos K.M."/>
            <person name="Dvorak J."/>
        </authorList>
    </citation>
    <scope>NUCLEOTIDE SEQUENCE [LARGE SCALE GENOMIC DNA]</scope>
    <source>
        <strain evidence="1">cv. AL8/78</strain>
    </source>
</reference>
<reference evidence="1" key="5">
    <citation type="journal article" date="2021" name="G3 (Bethesda)">
        <title>Aegilops tauschii genome assembly Aet v5.0 features greater sequence contiguity and improved annotation.</title>
        <authorList>
            <person name="Wang L."/>
            <person name="Zhu T."/>
            <person name="Rodriguez J.C."/>
            <person name="Deal K.R."/>
            <person name="Dubcovsky J."/>
            <person name="McGuire P.E."/>
            <person name="Lux T."/>
            <person name="Spannagl M."/>
            <person name="Mayer K.F.X."/>
            <person name="Baldrich P."/>
            <person name="Meyers B.C."/>
            <person name="Huo N."/>
            <person name="Gu Y.Q."/>
            <person name="Zhou H."/>
            <person name="Devos K.M."/>
            <person name="Bennetzen J.L."/>
            <person name="Unver T."/>
            <person name="Budak H."/>
            <person name="Gulick P.J."/>
            <person name="Galiba G."/>
            <person name="Kalapos B."/>
            <person name="Nelson D.R."/>
            <person name="Li P."/>
            <person name="You F.M."/>
            <person name="Luo M.C."/>
            <person name="Dvorak J."/>
        </authorList>
    </citation>
    <scope>NUCLEOTIDE SEQUENCE [LARGE SCALE GENOMIC DNA]</scope>
    <source>
        <strain evidence="1">cv. AL8/78</strain>
    </source>
</reference>
<protein>
    <submittedName>
        <fullName evidence="1">Uncharacterized protein</fullName>
    </submittedName>
</protein>
<keyword evidence="2" id="KW-1185">Reference proteome</keyword>
<organism evidence="1 2">
    <name type="scientific">Aegilops tauschii subsp. strangulata</name>
    <name type="common">Goatgrass</name>
    <dbReference type="NCBI Taxonomy" id="200361"/>
    <lineage>
        <taxon>Eukaryota</taxon>
        <taxon>Viridiplantae</taxon>
        <taxon>Streptophyta</taxon>
        <taxon>Embryophyta</taxon>
        <taxon>Tracheophyta</taxon>
        <taxon>Spermatophyta</taxon>
        <taxon>Magnoliopsida</taxon>
        <taxon>Liliopsida</taxon>
        <taxon>Poales</taxon>
        <taxon>Poaceae</taxon>
        <taxon>BOP clade</taxon>
        <taxon>Pooideae</taxon>
        <taxon>Triticodae</taxon>
        <taxon>Triticeae</taxon>
        <taxon>Triticinae</taxon>
        <taxon>Aegilops</taxon>
    </lineage>
</organism>